<dbReference type="Pfam" id="PF06051">
    <property type="entry name" value="DUF928"/>
    <property type="match status" value="1"/>
</dbReference>
<feature type="region of interest" description="Disordered" evidence="1">
    <location>
        <begin position="241"/>
        <end position="287"/>
    </location>
</feature>
<feature type="region of interest" description="Disordered" evidence="1">
    <location>
        <begin position="33"/>
        <end position="53"/>
    </location>
</feature>
<keyword evidence="3" id="KW-1185">Reference proteome</keyword>
<organism evidence="2 3">
    <name type="scientific">Lyngbya aestuarii BL J</name>
    <dbReference type="NCBI Taxonomy" id="1348334"/>
    <lineage>
        <taxon>Bacteria</taxon>
        <taxon>Bacillati</taxon>
        <taxon>Cyanobacteriota</taxon>
        <taxon>Cyanophyceae</taxon>
        <taxon>Oscillatoriophycideae</taxon>
        <taxon>Oscillatoriales</taxon>
        <taxon>Microcoleaceae</taxon>
        <taxon>Lyngbya</taxon>
    </lineage>
</organism>
<comment type="caution">
    <text evidence="2">The sequence shown here is derived from an EMBL/GenBank/DDBJ whole genome shotgun (WGS) entry which is preliminary data.</text>
</comment>
<evidence type="ECO:0000313" key="3">
    <source>
        <dbReference type="Proteomes" id="UP000017127"/>
    </source>
</evidence>
<proteinExistence type="predicted"/>
<evidence type="ECO:0008006" key="4">
    <source>
        <dbReference type="Google" id="ProtNLM"/>
    </source>
</evidence>
<gene>
    <name evidence="2" type="ORF">M595_1423</name>
</gene>
<sequence>MRFKVIGAIALLSLTGLGTEVRANISMQLSQFRPADTTKPADREGGGSRGGSVFKEGSSLIALTPVRGGVTVAEYPTLLVYVPQPKESLTNSPVEMGLKDEEDRVIYKTIIQLPPQESIIAINLKQDETSISLEPNKTYRWYIYSTRVYSDYIEVPITRISPNDELSQALEKANLQERFNLYNQNGIWYEALYTLFELRRTNPNDTTLIQEWKELLHFVRLEKIADVPLLLIEASTYQNQTQDSLESSELNTTPNQVTSDTQFNPHNPPGFRPADQRIPHTPDGGSR</sequence>
<dbReference type="EMBL" id="AUZM01000009">
    <property type="protein sequence ID" value="ERT08555.1"/>
    <property type="molecule type" value="Genomic_DNA"/>
</dbReference>
<evidence type="ECO:0000313" key="2">
    <source>
        <dbReference type="EMBL" id="ERT08555.1"/>
    </source>
</evidence>
<reference evidence="2 3" key="1">
    <citation type="journal article" date="2013" name="Front. Microbiol.">
        <title>Comparative genomic analyses of the cyanobacterium, Lyngbya aestuarii BL J, a powerful hydrogen producer.</title>
        <authorList>
            <person name="Kothari A."/>
            <person name="Vaughn M."/>
            <person name="Garcia-Pichel F."/>
        </authorList>
    </citation>
    <scope>NUCLEOTIDE SEQUENCE [LARGE SCALE GENOMIC DNA]</scope>
    <source>
        <strain evidence="2 3">BL J</strain>
    </source>
</reference>
<dbReference type="AlphaFoldDB" id="U7QN80"/>
<accession>U7QN80</accession>
<dbReference type="RefSeq" id="WP_023065148.1">
    <property type="nucleotide sequence ID" value="NZ_AUZM01000009.1"/>
</dbReference>
<evidence type="ECO:0000256" key="1">
    <source>
        <dbReference type="SAM" id="MobiDB-lite"/>
    </source>
</evidence>
<feature type="compositionally biased region" description="Basic and acidic residues" evidence="1">
    <location>
        <begin position="274"/>
        <end position="287"/>
    </location>
</feature>
<protein>
    <recommendedName>
        <fullName evidence="4">DUF928 domain-containing protein</fullName>
    </recommendedName>
</protein>
<feature type="compositionally biased region" description="Polar residues" evidence="1">
    <location>
        <begin position="241"/>
        <end position="265"/>
    </location>
</feature>
<dbReference type="InterPro" id="IPR010328">
    <property type="entry name" value="DUF928"/>
</dbReference>
<dbReference type="OrthoDB" id="449808at2"/>
<dbReference type="Proteomes" id="UP000017127">
    <property type="component" value="Unassembled WGS sequence"/>
</dbReference>
<name>U7QN80_9CYAN</name>